<evidence type="ECO:0000313" key="3">
    <source>
        <dbReference type="Proteomes" id="UP000471293"/>
    </source>
</evidence>
<comment type="caution">
    <text evidence="2">The sequence shown here is derived from an EMBL/GenBank/DDBJ whole genome shotgun (WGS) entry which is preliminary data.</text>
</comment>
<feature type="compositionally biased region" description="Pro residues" evidence="1">
    <location>
        <begin position="1"/>
        <end position="11"/>
    </location>
</feature>
<name>A0A6N9U788_STRHA</name>
<sequence>MTAVPARPPAAPARGRPAQETRTSAPPAPGPDMEELARKLLEPVSRLLRADMRRGLERTGRLYDGRR</sequence>
<proteinExistence type="predicted"/>
<dbReference type="AlphaFoldDB" id="A0A6N9U788"/>
<evidence type="ECO:0000256" key="1">
    <source>
        <dbReference type="SAM" id="MobiDB-lite"/>
    </source>
</evidence>
<organism evidence="2 3">
    <name type="scientific">Streptomyces halstedii</name>
    <dbReference type="NCBI Taxonomy" id="1944"/>
    <lineage>
        <taxon>Bacteria</taxon>
        <taxon>Bacillati</taxon>
        <taxon>Actinomycetota</taxon>
        <taxon>Actinomycetes</taxon>
        <taxon>Kitasatosporales</taxon>
        <taxon>Streptomycetaceae</taxon>
        <taxon>Streptomyces</taxon>
    </lineage>
</organism>
<protein>
    <submittedName>
        <fullName evidence="2">Uncharacterized protein</fullName>
    </submittedName>
</protein>
<gene>
    <name evidence="2" type="ORF">G3I29_24090</name>
</gene>
<dbReference type="Proteomes" id="UP000471293">
    <property type="component" value="Unassembled WGS sequence"/>
</dbReference>
<evidence type="ECO:0000313" key="2">
    <source>
        <dbReference type="EMBL" id="NEA18529.1"/>
    </source>
</evidence>
<feature type="region of interest" description="Disordered" evidence="1">
    <location>
        <begin position="1"/>
        <end position="33"/>
    </location>
</feature>
<dbReference type="EMBL" id="JAAGLQ010000521">
    <property type="protein sequence ID" value="NEA18529.1"/>
    <property type="molecule type" value="Genomic_DNA"/>
</dbReference>
<accession>A0A6N9U788</accession>
<reference evidence="2 3" key="1">
    <citation type="submission" date="2020-01" db="EMBL/GenBank/DDBJ databases">
        <title>Insect and environment-associated Actinomycetes.</title>
        <authorList>
            <person name="Currrie C."/>
            <person name="Chevrette M."/>
            <person name="Carlson C."/>
            <person name="Stubbendieck R."/>
            <person name="Wendt-Pienkowski E."/>
        </authorList>
    </citation>
    <scope>NUCLEOTIDE SEQUENCE [LARGE SCALE GENOMIC DNA]</scope>
    <source>
        <strain evidence="2 3">SID11342</strain>
    </source>
</reference>